<dbReference type="EMBL" id="GDID01005861">
    <property type="protein sequence ID" value="JAP90745.1"/>
    <property type="molecule type" value="Transcribed_RNA"/>
</dbReference>
<dbReference type="GO" id="GO:0007040">
    <property type="term" value="P:lysosome organization"/>
    <property type="evidence" value="ECO:0007669"/>
    <property type="project" value="TreeGrafter"/>
</dbReference>
<sequence>LFSIHFSQFFMDLNKMYLNNDSTYQVRTLLTPLFCDDVGKITRRLEITHAGLGFVDEATGEEFTIEYNVNPINYTFNIMDAVRPVAKFNTTTNLYDFTWNFQIKTFMTDLINSSECGWEKQVVVANSVPGKLINEMTTSFGKKFGQENHIYKLFEFWYADNHERFGDLHSTQCHDFAWRAMQDLERKGAKYNGKLAQRLRAYYQINRDQPSPRLLNESDKADNQQIFDFYEKFNLIGKEMSQVEFAKRYFSGELIQEMKLKWPMVKIITPLETGYWTVESDKLMWYQKELEKAPGID</sequence>
<dbReference type="GO" id="GO:0005765">
    <property type="term" value="C:lysosomal membrane"/>
    <property type="evidence" value="ECO:0007669"/>
    <property type="project" value="TreeGrafter"/>
</dbReference>
<evidence type="ECO:0000256" key="2">
    <source>
        <dbReference type="ARBA" id="ARBA00023180"/>
    </source>
</evidence>
<evidence type="ECO:0000256" key="1">
    <source>
        <dbReference type="ARBA" id="ARBA00007028"/>
    </source>
</evidence>
<dbReference type="GO" id="GO:0016798">
    <property type="term" value="F:hydrolase activity, acting on glycosyl bonds"/>
    <property type="evidence" value="ECO:0007669"/>
    <property type="project" value="TreeGrafter"/>
</dbReference>
<protein>
    <submittedName>
        <fullName evidence="3">Uncharacterized protein</fullName>
    </submittedName>
</protein>
<reference evidence="3" key="1">
    <citation type="submission" date="2015-07" db="EMBL/GenBank/DDBJ databases">
        <title>Adaptation to a free-living lifestyle via gene acquisitions in the diplomonad Trepomonas sp. PC1.</title>
        <authorList>
            <person name="Xu F."/>
            <person name="Jerlstrom-Hultqvist J."/>
            <person name="Kolisko M."/>
            <person name="Simpson A.G.B."/>
            <person name="Roger A.J."/>
            <person name="Svard S.G."/>
            <person name="Andersson J.O."/>
        </authorList>
    </citation>
    <scope>NUCLEOTIDE SEQUENCE</scope>
    <source>
        <strain evidence="3">PC1</strain>
    </source>
</reference>
<dbReference type="PANTHER" id="PTHR15380">
    <property type="entry name" value="CEROID-LIPOFUSCINOSIS, NEURONAL 5"/>
    <property type="match status" value="1"/>
</dbReference>
<evidence type="ECO:0000313" key="3">
    <source>
        <dbReference type="EMBL" id="JAP90745.1"/>
    </source>
</evidence>
<organism evidence="3">
    <name type="scientific">Trepomonas sp. PC1</name>
    <dbReference type="NCBI Taxonomy" id="1076344"/>
    <lineage>
        <taxon>Eukaryota</taxon>
        <taxon>Metamonada</taxon>
        <taxon>Diplomonadida</taxon>
        <taxon>Hexamitidae</taxon>
        <taxon>Hexamitinae</taxon>
        <taxon>Trepomonas</taxon>
    </lineage>
</organism>
<dbReference type="InterPro" id="IPR026138">
    <property type="entry name" value="CLN5"/>
</dbReference>
<name>A0A146K4E6_9EUKA</name>
<comment type="similarity">
    <text evidence="1">Belongs to the CLN5 family.</text>
</comment>
<feature type="non-terminal residue" evidence="3">
    <location>
        <position position="1"/>
    </location>
</feature>
<gene>
    <name evidence="3" type="ORF">TPC1_17865</name>
</gene>
<keyword evidence="2" id="KW-0325">Glycoprotein</keyword>
<dbReference type="PANTHER" id="PTHR15380:SF2">
    <property type="entry name" value="CEROID-LIPOFUSCINOSIS NEURONAL PROTEIN 5"/>
    <property type="match status" value="1"/>
</dbReference>
<dbReference type="AlphaFoldDB" id="A0A146K4E6"/>
<proteinExistence type="inferred from homology"/>
<accession>A0A146K4E6</accession>